<dbReference type="GO" id="GO:0031177">
    <property type="term" value="F:phosphopantetheine binding"/>
    <property type="evidence" value="ECO:0007669"/>
    <property type="project" value="TreeGrafter"/>
</dbReference>
<dbReference type="GO" id="GO:0043041">
    <property type="term" value="P:amino acid activation for nonribosomal peptide biosynthetic process"/>
    <property type="evidence" value="ECO:0007669"/>
    <property type="project" value="TreeGrafter"/>
</dbReference>
<name>A0A0M8P9L2_9EURO</name>
<dbReference type="AlphaFoldDB" id="A0A0M8P9L2"/>
<dbReference type="EMBL" id="LHQQ01000079">
    <property type="protein sequence ID" value="KOS43551.1"/>
    <property type="molecule type" value="Genomic_DNA"/>
</dbReference>
<evidence type="ECO:0000313" key="4">
    <source>
        <dbReference type="Proteomes" id="UP000037696"/>
    </source>
</evidence>
<keyword evidence="4" id="KW-1185">Reference proteome</keyword>
<dbReference type="STRING" id="229535.A0A0M8P9L2"/>
<evidence type="ECO:0000256" key="1">
    <source>
        <dbReference type="ARBA" id="ARBA00022450"/>
    </source>
</evidence>
<sequence>MTLRYGRRRQACPYSTPPYALQRFACFGLAVTGGTDVAFTADDGRGQSLVYATTASGSVVELTKASSDALCSNVSSVDFGIYAPLSPTSANNNSLTKLQQPLVVSLRHIDKGVTDITLSLRGSHGPQAAAQPLLQLATSYICPHPTLHETEISEIQGPLPQQAPQNGHGSPVLLHRILEYAAHSFPHNIAIDEVTGGRAGSYTRRQVTYEELNAKVWSFADKIQAVLQRLHWPAFQGVQKMVPIFLHNSAELNICMNGISKAGHAFCPLQTDAPEERHRDIPIDLQAPGILGVGSNP</sequence>
<dbReference type="GO" id="GO:0005737">
    <property type="term" value="C:cytoplasm"/>
    <property type="evidence" value="ECO:0007669"/>
    <property type="project" value="TreeGrafter"/>
</dbReference>
<dbReference type="GO" id="GO:0044550">
    <property type="term" value="P:secondary metabolite biosynthetic process"/>
    <property type="evidence" value="ECO:0007669"/>
    <property type="project" value="TreeGrafter"/>
</dbReference>
<comment type="caution">
    <text evidence="3">The sequence shown here is derived from an EMBL/GenBank/DDBJ whole genome shotgun (WGS) entry which is preliminary data.</text>
</comment>
<dbReference type="Gene3D" id="3.40.50.12780">
    <property type="entry name" value="N-terminal domain of ligase-like"/>
    <property type="match status" value="1"/>
</dbReference>
<accession>A0A0M8P9L2</accession>
<evidence type="ECO:0008006" key="5">
    <source>
        <dbReference type="Google" id="ProtNLM"/>
    </source>
</evidence>
<gene>
    <name evidence="3" type="ORF">ACN38_g5546</name>
</gene>
<evidence type="ECO:0000256" key="2">
    <source>
        <dbReference type="ARBA" id="ARBA00022553"/>
    </source>
</evidence>
<reference evidence="3 4" key="1">
    <citation type="submission" date="2015-08" db="EMBL/GenBank/DDBJ databases">
        <title>Genome sequencing of Penicillium nordicum.</title>
        <authorList>
            <person name="Nguyen H.D."/>
            <person name="Seifert K.A."/>
        </authorList>
    </citation>
    <scope>NUCLEOTIDE SEQUENCE [LARGE SCALE GENOMIC DNA]</scope>
    <source>
        <strain evidence="3 4">DAOMC 185683</strain>
    </source>
</reference>
<dbReference type="PANTHER" id="PTHR45527">
    <property type="entry name" value="NONRIBOSOMAL PEPTIDE SYNTHETASE"/>
    <property type="match status" value="1"/>
</dbReference>
<dbReference type="Proteomes" id="UP000037696">
    <property type="component" value="Unassembled WGS sequence"/>
</dbReference>
<dbReference type="InterPro" id="IPR042099">
    <property type="entry name" value="ANL_N_sf"/>
</dbReference>
<keyword evidence="1" id="KW-0596">Phosphopantetheine</keyword>
<dbReference type="OrthoDB" id="416786at2759"/>
<proteinExistence type="predicted"/>
<dbReference type="PANTHER" id="PTHR45527:SF1">
    <property type="entry name" value="FATTY ACID SYNTHASE"/>
    <property type="match status" value="1"/>
</dbReference>
<protein>
    <recommendedName>
        <fullName evidence="5">AMP-dependent synthetase/ligase domain-containing protein</fullName>
    </recommendedName>
</protein>
<evidence type="ECO:0000313" key="3">
    <source>
        <dbReference type="EMBL" id="KOS43551.1"/>
    </source>
</evidence>
<keyword evidence="2" id="KW-0597">Phosphoprotein</keyword>
<organism evidence="3 4">
    <name type="scientific">Penicillium nordicum</name>
    <dbReference type="NCBI Taxonomy" id="229535"/>
    <lineage>
        <taxon>Eukaryota</taxon>
        <taxon>Fungi</taxon>
        <taxon>Dikarya</taxon>
        <taxon>Ascomycota</taxon>
        <taxon>Pezizomycotina</taxon>
        <taxon>Eurotiomycetes</taxon>
        <taxon>Eurotiomycetidae</taxon>
        <taxon>Eurotiales</taxon>
        <taxon>Aspergillaceae</taxon>
        <taxon>Penicillium</taxon>
    </lineage>
</organism>
<dbReference type="SUPFAM" id="SSF56801">
    <property type="entry name" value="Acetyl-CoA synthetase-like"/>
    <property type="match status" value="1"/>
</dbReference>